<evidence type="ECO:0000313" key="15">
    <source>
        <dbReference type="EMBL" id="SFK87977.1"/>
    </source>
</evidence>
<proteinExistence type="predicted"/>
<protein>
    <recommendedName>
        <fullName evidence="3">RING-type E3 ubiquitin transferase</fullName>
        <ecNumber evidence="3">2.3.2.27</ecNumber>
    </recommendedName>
</protein>
<gene>
    <name evidence="15" type="ORF">SAMN02745775_109134</name>
</gene>
<evidence type="ECO:0000256" key="13">
    <source>
        <dbReference type="SAM" id="Phobius"/>
    </source>
</evidence>
<dbReference type="GO" id="GO:0061630">
    <property type="term" value="F:ubiquitin protein ligase activity"/>
    <property type="evidence" value="ECO:0007669"/>
    <property type="project" value="UniProtKB-EC"/>
</dbReference>
<keyword evidence="5 13" id="KW-0812">Transmembrane</keyword>
<feature type="transmembrane region" description="Helical" evidence="13">
    <location>
        <begin position="12"/>
        <end position="31"/>
    </location>
</feature>
<feature type="region of interest" description="Disordered" evidence="12">
    <location>
        <begin position="125"/>
        <end position="144"/>
    </location>
</feature>
<keyword evidence="7" id="KW-0863">Zinc-finger</keyword>
<dbReference type="GO" id="GO:0016874">
    <property type="term" value="F:ligase activity"/>
    <property type="evidence" value="ECO:0007669"/>
    <property type="project" value="UniProtKB-KW"/>
</dbReference>
<name>A0A1I4D6D0_9PROT</name>
<dbReference type="OrthoDB" id="7013907at2"/>
<keyword evidence="8" id="KW-0833">Ubl conjugation pathway</keyword>
<evidence type="ECO:0000259" key="14">
    <source>
        <dbReference type="Pfam" id="PF12483"/>
    </source>
</evidence>
<evidence type="ECO:0000256" key="4">
    <source>
        <dbReference type="ARBA" id="ARBA00022679"/>
    </source>
</evidence>
<keyword evidence="4" id="KW-0808">Transferase</keyword>
<keyword evidence="6" id="KW-0479">Metal-binding</keyword>
<dbReference type="GO" id="GO:0016020">
    <property type="term" value="C:membrane"/>
    <property type="evidence" value="ECO:0007669"/>
    <property type="project" value="UniProtKB-SubCell"/>
</dbReference>
<evidence type="ECO:0000256" key="5">
    <source>
        <dbReference type="ARBA" id="ARBA00022692"/>
    </source>
</evidence>
<evidence type="ECO:0000256" key="7">
    <source>
        <dbReference type="ARBA" id="ARBA00022771"/>
    </source>
</evidence>
<dbReference type="EMBL" id="FOSQ01000009">
    <property type="protein sequence ID" value="SFK87977.1"/>
    <property type="molecule type" value="Genomic_DNA"/>
</dbReference>
<evidence type="ECO:0000256" key="2">
    <source>
        <dbReference type="ARBA" id="ARBA00004141"/>
    </source>
</evidence>
<evidence type="ECO:0000313" key="16">
    <source>
        <dbReference type="Proteomes" id="UP000199473"/>
    </source>
</evidence>
<organism evidence="15 16">
    <name type="scientific">Falsiroseomonas stagni DSM 19981</name>
    <dbReference type="NCBI Taxonomy" id="1123062"/>
    <lineage>
        <taxon>Bacteria</taxon>
        <taxon>Pseudomonadati</taxon>
        <taxon>Pseudomonadota</taxon>
        <taxon>Alphaproteobacteria</taxon>
        <taxon>Acetobacterales</taxon>
        <taxon>Roseomonadaceae</taxon>
        <taxon>Falsiroseomonas</taxon>
    </lineage>
</organism>
<evidence type="ECO:0000256" key="12">
    <source>
        <dbReference type="SAM" id="MobiDB-lite"/>
    </source>
</evidence>
<dbReference type="GO" id="GO:0016567">
    <property type="term" value="P:protein ubiquitination"/>
    <property type="evidence" value="ECO:0007669"/>
    <property type="project" value="InterPro"/>
</dbReference>
<evidence type="ECO:0000256" key="1">
    <source>
        <dbReference type="ARBA" id="ARBA00000900"/>
    </source>
</evidence>
<reference evidence="15 16" key="1">
    <citation type="submission" date="2016-10" db="EMBL/GenBank/DDBJ databases">
        <authorList>
            <person name="de Groot N.N."/>
        </authorList>
    </citation>
    <scope>NUCLEOTIDE SEQUENCE [LARGE SCALE GENOMIC DNA]</scope>
    <source>
        <strain evidence="15 16">DSM 19981</strain>
    </source>
</reference>
<evidence type="ECO:0000256" key="11">
    <source>
        <dbReference type="ARBA" id="ARBA00023136"/>
    </source>
</evidence>
<comment type="subcellular location">
    <subcellularLocation>
        <location evidence="2">Membrane</location>
        <topology evidence="2">Multi-pass membrane protein</topology>
    </subcellularLocation>
</comment>
<evidence type="ECO:0000256" key="10">
    <source>
        <dbReference type="ARBA" id="ARBA00022989"/>
    </source>
</evidence>
<dbReference type="Pfam" id="PF12483">
    <property type="entry name" value="GIDE"/>
    <property type="match status" value="1"/>
</dbReference>
<dbReference type="AlphaFoldDB" id="A0A1I4D6D0"/>
<dbReference type="RefSeq" id="WP_092961819.1">
    <property type="nucleotide sequence ID" value="NZ_FOSQ01000009.1"/>
</dbReference>
<evidence type="ECO:0000256" key="6">
    <source>
        <dbReference type="ARBA" id="ARBA00022723"/>
    </source>
</evidence>
<dbReference type="Proteomes" id="UP000199473">
    <property type="component" value="Unassembled WGS sequence"/>
</dbReference>
<keyword evidence="15" id="KW-0436">Ligase</keyword>
<accession>A0A1I4D6D0</accession>
<keyword evidence="9" id="KW-0862">Zinc</keyword>
<sequence length="250" mass="25877">MLDMLDEAPAWAGAVVALIGLVLAAFGAWSWRLCQQLRGARLVPVAGPHAGQGPRAVALQGRSESPPEGDLAAPLTGRACHWFSFRVEALRKQAGQDQERWVEIERGTSLRPILLRDATGLASIDPAGATMTGTETESWTSDGPPPAAGMGEALATIASVAIQGRLETRRYTEEVIPAGAPLFVLGSLTPAPAGPSAVRAPESGYFAISTLSPEATARRHLLAAAGQGAGAAVLVGAGVFMTMRRRAAGP</sequence>
<dbReference type="EC" id="2.3.2.27" evidence="3"/>
<evidence type="ECO:0000256" key="9">
    <source>
        <dbReference type="ARBA" id="ARBA00022833"/>
    </source>
</evidence>
<dbReference type="STRING" id="1123062.SAMN02745775_109134"/>
<evidence type="ECO:0000256" key="8">
    <source>
        <dbReference type="ARBA" id="ARBA00022786"/>
    </source>
</evidence>
<feature type="compositionally biased region" description="Polar residues" evidence="12">
    <location>
        <begin position="131"/>
        <end position="141"/>
    </location>
</feature>
<feature type="transmembrane region" description="Helical" evidence="13">
    <location>
        <begin position="221"/>
        <end position="243"/>
    </location>
</feature>
<evidence type="ECO:0000256" key="3">
    <source>
        <dbReference type="ARBA" id="ARBA00012483"/>
    </source>
</evidence>
<keyword evidence="11 13" id="KW-0472">Membrane</keyword>
<keyword evidence="10 13" id="KW-1133">Transmembrane helix</keyword>
<feature type="domain" description="E3 Ubiquitin ligase MUL1-like" evidence="14">
    <location>
        <begin position="94"/>
        <end position="217"/>
    </location>
</feature>
<comment type="catalytic activity">
    <reaction evidence="1">
        <text>S-ubiquitinyl-[E2 ubiquitin-conjugating enzyme]-L-cysteine + [acceptor protein]-L-lysine = [E2 ubiquitin-conjugating enzyme]-L-cysteine + N(6)-ubiquitinyl-[acceptor protein]-L-lysine.</text>
        <dbReference type="EC" id="2.3.2.27"/>
    </reaction>
</comment>
<dbReference type="GO" id="GO:0008270">
    <property type="term" value="F:zinc ion binding"/>
    <property type="evidence" value="ECO:0007669"/>
    <property type="project" value="UniProtKB-KW"/>
</dbReference>
<keyword evidence="16" id="KW-1185">Reference proteome</keyword>
<dbReference type="InterPro" id="IPR022170">
    <property type="entry name" value="MUL1-like"/>
</dbReference>